<feature type="region of interest" description="Disordered" evidence="1">
    <location>
        <begin position="64"/>
        <end position="89"/>
    </location>
</feature>
<feature type="non-terminal residue" evidence="3">
    <location>
        <position position="1"/>
    </location>
</feature>
<feature type="domain" description="Transposase TnpC homeodomain" evidence="2">
    <location>
        <begin position="26"/>
        <end position="97"/>
    </location>
</feature>
<dbReference type="AlphaFoldDB" id="A0A7Y0L948"/>
<keyword evidence="4" id="KW-1185">Reference proteome</keyword>
<dbReference type="Pfam" id="PF13007">
    <property type="entry name" value="LZ_Tnp_IS66"/>
    <property type="match status" value="1"/>
</dbReference>
<comment type="caution">
    <text evidence="3">The sequence shown here is derived from an EMBL/GenBank/DDBJ whole genome shotgun (WGS) entry which is preliminary data.</text>
</comment>
<name>A0A7Y0L948_9FIRM</name>
<protein>
    <recommendedName>
        <fullName evidence="2">Transposase TnpC homeodomain domain-containing protein</fullName>
    </recommendedName>
</protein>
<organism evidence="3 4">
    <name type="scientific">Sulfobacillus harzensis</name>
    <dbReference type="NCBI Taxonomy" id="2729629"/>
    <lineage>
        <taxon>Bacteria</taxon>
        <taxon>Bacillati</taxon>
        <taxon>Bacillota</taxon>
        <taxon>Clostridia</taxon>
        <taxon>Eubacteriales</taxon>
        <taxon>Clostridiales Family XVII. Incertae Sedis</taxon>
        <taxon>Sulfobacillus</taxon>
    </lineage>
</organism>
<dbReference type="Proteomes" id="UP000533476">
    <property type="component" value="Unassembled WGS sequence"/>
</dbReference>
<evidence type="ECO:0000256" key="1">
    <source>
        <dbReference type="SAM" id="MobiDB-lite"/>
    </source>
</evidence>
<sequence length="148" mass="16558">HESPHPACRCDQLEQEVAHLRTYVRQLEEQIRLSPHRRFGASSERSDPAQLRLFNEAEATAVSALEAGPVETGTSERQKKKPGQRDAAWDHLPVERIEYWLPPEEQVCPTCAQALHEMSTEVRRELYIHSGPSDGAGACPVCLGLSHV</sequence>
<gene>
    <name evidence="3" type="ORF">HIJ39_23310</name>
</gene>
<evidence type="ECO:0000259" key="2">
    <source>
        <dbReference type="Pfam" id="PF13007"/>
    </source>
</evidence>
<evidence type="ECO:0000313" key="3">
    <source>
        <dbReference type="EMBL" id="NMP25222.1"/>
    </source>
</evidence>
<proteinExistence type="predicted"/>
<evidence type="ECO:0000313" key="4">
    <source>
        <dbReference type="Proteomes" id="UP000533476"/>
    </source>
</evidence>
<dbReference type="EMBL" id="JABBVZ010000327">
    <property type="protein sequence ID" value="NMP25222.1"/>
    <property type="molecule type" value="Genomic_DNA"/>
</dbReference>
<reference evidence="3 4" key="1">
    <citation type="submission" date="2020-04" db="EMBL/GenBank/DDBJ databases">
        <authorList>
            <person name="Zhang R."/>
            <person name="Schippers A."/>
        </authorList>
    </citation>
    <scope>NUCLEOTIDE SEQUENCE [LARGE SCALE GENOMIC DNA]</scope>
    <source>
        <strain evidence="3 4">DSM 109850</strain>
    </source>
</reference>
<accession>A0A7Y0L948</accession>
<dbReference type="InterPro" id="IPR024463">
    <property type="entry name" value="Transposase_TnpC_homeodom"/>
</dbReference>
<dbReference type="RefSeq" id="WP_207711903.1">
    <property type="nucleotide sequence ID" value="NZ_JABBVZ010000327.1"/>
</dbReference>